<organism evidence="1 2">
    <name type="scientific">Corynebacterium pseudogenitalium ATCC 33035</name>
    <dbReference type="NCBI Taxonomy" id="525264"/>
    <lineage>
        <taxon>Bacteria</taxon>
        <taxon>Bacillati</taxon>
        <taxon>Actinomycetota</taxon>
        <taxon>Actinomycetes</taxon>
        <taxon>Mycobacteriales</taxon>
        <taxon>Corynebacteriaceae</taxon>
        <taxon>Corynebacterium</taxon>
    </lineage>
</organism>
<protein>
    <recommendedName>
        <fullName evidence="3">Integrase catalytic domain-containing protein</fullName>
    </recommendedName>
</protein>
<evidence type="ECO:0000313" key="1">
    <source>
        <dbReference type="EMBL" id="EFQ81484.1"/>
    </source>
</evidence>
<evidence type="ECO:0000313" key="2">
    <source>
        <dbReference type="Proteomes" id="UP000003020"/>
    </source>
</evidence>
<keyword evidence="2" id="KW-1185">Reference proteome</keyword>
<name>E2S1G8_9CORY</name>
<evidence type="ECO:0008006" key="3">
    <source>
        <dbReference type="Google" id="ProtNLM"/>
    </source>
</evidence>
<gene>
    <name evidence="1" type="ORF">HMPREF0305_10370</name>
</gene>
<comment type="caution">
    <text evidence="1">The sequence shown here is derived from an EMBL/GenBank/DDBJ whole genome shotgun (WGS) entry which is preliminary data.</text>
</comment>
<dbReference type="AlphaFoldDB" id="E2S1G8"/>
<dbReference type="EMBL" id="ABYQ02000003">
    <property type="protein sequence ID" value="EFQ81484.1"/>
    <property type="molecule type" value="Genomic_DNA"/>
</dbReference>
<dbReference type="HOGENOM" id="CLU_3060631_0_0_11"/>
<reference evidence="1 2" key="1">
    <citation type="submission" date="2010-08" db="EMBL/GenBank/DDBJ databases">
        <authorList>
            <person name="Muzny D."/>
            <person name="Qin X."/>
            <person name="Buhay C."/>
            <person name="Dugan-Rocha S."/>
            <person name="Ding Y."/>
            <person name="Chen G."/>
            <person name="Hawes A."/>
            <person name="Holder M."/>
            <person name="Jhangiani S."/>
            <person name="Johnson A."/>
            <person name="Khan Z."/>
            <person name="Li Z."/>
            <person name="Liu W."/>
            <person name="Liu X."/>
            <person name="Perez L."/>
            <person name="Shen H."/>
            <person name="Wang Q."/>
            <person name="Watt J."/>
            <person name="Xi L."/>
            <person name="Xin Y."/>
            <person name="Zhou J."/>
            <person name="Deng J."/>
            <person name="Jiang H."/>
            <person name="Liu Y."/>
            <person name="Qu J."/>
            <person name="Song X.-Z."/>
            <person name="Zhang L."/>
            <person name="Villasana D."/>
            <person name="Johnson A."/>
            <person name="Liu J."/>
            <person name="Liyanage D."/>
            <person name="Lorensuhewa L."/>
            <person name="Robinson T."/>
            <person name="Song A."/>
            <person name="Song B.-B."/>
            <person name="Dinh H."/>
            <person name="Thornton R."/>
            <person name="Coyle M."/>
            <person name="Francisco L."/>
            <person name="Jackson L."/>
            <person name="Javaid M."/>
            <person name="Korchina V."/>
            <person name="Kovar C."/>
            <person name="Mata R."/>
            <person name="Mathew T."/>
            <person name="Ngo R."/>
            <person name="Nguyen L."/>
            <person name="Nguyen N."/>
            <person name="Okwuonu G."/>
            <person name="Ongeri F."/>
            <person name="Pham C."/>
            <person name="Simmons D."/>
            <person name="Wilczek-Boney K."/>
            <person name="Hale W."/>
            <person name="Jakkamsetti A."/>
            <person name="Pham P."/>
            <person name="Ruth R."/>
            <person name="San Lucas F."/>
            <person name="Warren J."/>
            <person name="Zhang J."/>
            <person name="Zhao Z."/>
            <person name="Zhou C."/>
            <person name="Zhu D."/>
            <person name="Lee S."/>
            <person name="Bess C."/>
            <person name="Blankenburg K."/>
            <person name="Forbes L."/>
            <person name="Fu Q."/>
            <person name="Gubbala S."/>
            <person name="Hirani K."/>
            <person name="Jayaseelan J.C."/>
            <person name="Lara F."/>
            <person name="Munidasa M."/>
            <person name="Palculict T."/>
            <person name="Patil S."/>
            <person name="Pu L.-L."/>
            <person name="Saada N."/>
            <person name="Tang L."/>
            <person name="Weissenberger G."/>
            <person name="Zhu Y."/>
            <person name="Hemphill L."/>
            <person name="Shang Y."/>
            <person name="Youmans B."/>
            <person name="Ayvaz T."/>
            <person name="Ross M."/>
            <person name="Santibanez J."/>
            <person name="Aqrawi P."/>
            <person name="Gross S."/>
            <person name="Joshi V."/>
            <person name="Fowler G."/>
            <person name="Nazareth L."/>
            <person name="Reid J."/>
            <person name="Worley K."/>
            <person name="Petrosino J."/>
            <person name="Highlander S."/>
            <person name="Gibbs R."/>
        </authorList>
    </citation>
    <scope>NUCLEOTIDE SEQUENCE [LARGE SCALE GENOMIC DNA]</scope>
    <source>
        <strain evidence="1 2">ATCC 33035</strain>
    </source>
</reference>
<dbReference type="Proteomes" id="UP000003020">
    <property type="component" value="Unassembled WGS sequence"/>
</dbReference>
<proteinExistence type="predicted"/>
<sequence length="53" mass="5848">MYSATVIETYSRKLAGYALADHMRVSLVIDAIAHTRTVCVYAEKLADLFKGAL</sequence>
<accession>E2S1G8</accession>